<dbReference type="SUPFAM" id="SSF109709">
    <property type="entry name" value="KorB DNA-binding domain-like"/>
    <property type="match status" value="1"/>
</dbReference>
<feature type="region of interest" description="Disordered" evidence="1">
    <location>
        <begin position="572"/>
        <end position="616"/>
    </location>
</feature>
<accession>A0ABM9DR77</accession>
<dbReference type="InterPro" id="IPR050336">
    <property type="entry name" value="Chromosome_partition/occlusion"/>
</dbReference>
<feature type="domain" description="ParB-like N-terminal" evidence="2">
    <location>
        <begin position="11"/>
        <end position="112"/>
    </location>
</feature>
<dbReference type="SMART" id="SM00470">
    <property type="entry name" value="ParB"/>
    <property type="match status" value="1"/>
</dbReference>
<sequence length="616" mass="67607">MTLQTRTAALADLELDDDINARRHRNDEGIEELKASIRAHGLAQSLRVRPAEKAGRFRIVAGSRRYRVLCELAAHGDTAAGVLVTEEFPVPVIIGYEDDDQTAREISQAENLIRLPQHEADTYETFRELADRGLGEDRIASRFGIDPKRVKRMLALGRLAPMILDAWRDGTLDERGRGFEVVRAFTLAPSIEDQERVFKKLVKDRNLHSGAVLASFGGNDHDAAKHIKIAGLDAYRAAGGQVTQDLFGDNHIIADKALAKRLADEKIAATIAALKAEGWSWVSMGADLGYYWEHSWKREKPSDGKATADEKKQITKLKKLAAKDNVVAAGHLNDLWKTIAERQWTPEQLGKAGAVVKIGHHGDLEICRGVVKPQAEKKTSSPSGAPKEKGPPTISNALHQRLSGQATLAMRQALQQEPRIGLVALLAGFMTHRRMHVDSPVRVYHEGFGKTYGEDKETFASVFARLMDMTDEELFQVAAGCAAEAVHMERPYIGKPPFDANAAPLAAAIKPKYLTGALLETFDAADYFGGASKPFVITAIREALNDDEARKAEKMKKAELTAFALANVPQTGWLPPELRAPTYSGPGEIPALTEAPPTEPDDDDLVDEEEDEMEDA</sequence>
<dbReference type="CDD" id="cd16406">
    <property type="entry name" value="ParB_N_like"/>
    <property type="match status" value="1"/>
</dbReference>
<dbReference type="PANTHER" id="PTHR33375:SF7">
    <property type="entry name" value="CHROMOSOME 2-PARTITIONING PROTEIN PARB-RELATED"/>
    <property type="match status" value="1"/>
</dbReference>
<feature type="region of interest" description="Disordered" evidence="1">
    <location>
        <begin position="369"/>
        <end position="395"/>
    </location>
</feature>
<evidence type="ECO:0000256" key="1">
    <source>
        <dbReference type="SAM" id="MobiDB-lite"/>
    </source>
</evidence>
<organism evidence="3 4">
    <name type="scientific">Mesorhizobium ventifaucium</name>
    <dbReference type="NCBI Taxonomy" id="666020"/>
    <lineage>
        <taxon>Bacteria</taxon>
        <taxon>Pseudomonadati</taxon>
        <taxon>Pseudomonadota</taxon>
        <taxon>Alphaproteobacteria</taxon>
        <taxon>Hyphomicrobiales</taxon>
        <taxon>Phyllobacteriaceae</taxon>
        <taxon>Mesorhizobium</taxon>
    </lineage>
</organism>
<keyword evidence="4" id="KW-1185">Reference proteome</keyword>
<dbReference type="PANTHER" id="PTHR33375">
    <property type="entry name" value="CHROMOSOME-PARTITIONING PROTEIN PARB-RELATED"/>
    <property type="match status" value="1"/>
</dbReference>
<dbReference type="Gene3D" id="3.90.1530.30">
    <property type="match status" value="1"/>
</dbReference>
<dbReference type="InterPro" id="IPR003115">
    <property type="entry name" value="ParB_N"/>
</dbReference>
<dbReference type="EMBL" id="CAKXZS010000014">
    <property type="protein sequence ID" value="CAH2399172.1"/>
    <property type="molecule type" value="Genomic_DNA"/>
</dbReference>
<reference evidence="3" key="1">
    <citation type="submission" date="2022-03" db="EMBL/GenBank/DDBJ databases">
        <authorList>
            <person name="Brunel B."/>
        </authorList>
    </citation>
    <scope>NUCLEOTIDE SEQUENCE</scope>
    <source>
        <strain evidence="3">STM4922sample</strain>
    </source>
</reference>
<protein>
    <submittedName>
        <fullName evidence="3">ParB domain-containing protein</fullName>
    </submittedName>
</protein>
<evidence type="ECO:0000313" key="3">
    <source>
        <dbReference type="EMBL" id="CAH2399172.1"/>
    </source>
</evidence>
<name>A0ABM9DR77_9HYPH</name>
<dbReference type="Gene3D" id="1.10.10.2830">
    <property type="match status" value="1"/>
</dbReference>
<dbReference type="Proteomes" id="UP001152604">
    <property type="component" value="Unassembled WGS sequence"/>
</dbReference>
<feature type="compositionally biased region" description="Acidic residues" evidence="1">
    <location>
        <begin position="599"/>
        <end position="616"/>
    </location>
</feature>
<dbReference type="RefSeq" id="WP_254024953.1">
    <property type="nucleotide sequence ID" value="NZ_CAKXZS010000014.1"/>
</dbReference>
<dbReference type="SUPFAM" id="SSF110849">
    <property type="entry name" value="ParB/Sulfiredoxin"/>
    <property type="match status" value="1"/>
</dbReference>
<proteinExistence type="predicted"/>
<evidence type="ECO:0000259" key="2">
    <source>
        <dbReference type="SMART" id="SM00470"/>
    </source>
</evidence>
<gene>
    <name evidence="3" type="ORF">MES4922_210133</name>
</gene>
<dbReference type="Pfam" id="PF02195">
    <property type="entry name" value="ParB_N"/>
    <property type="match status" value="1"/>
</dbReference>
<comment type="caution">
    <text evidence="3">The sequence shown here is derived from an EMBL/GenBank/DDBJ whole genome shotgun (WGS) entry which is preliminary data.</text>
</comment>
<evidence type="ECO:0000313" key="4">
    <source>
        <dbReference type="Proteomes" id="UP001152604"/>
    </source>
</evidence>
<dbReference type="InterPro" id="IPR036086">
    <property type="entry name" value="ParB/Sulfiredoxin_sf"/>
</dbReference>